<sequence>MISRDDLRIGDAERDEVTATLREHFAQGRLTREELDERLDAAFAARTAGELRRVTADLPASPAPRPAPYDAPPSAHARRGRGAWGHGPRPGGHHGWHPGPLPWAGEPQEWTTGGAPVPWAGPAALRRMPGAHHGRTHRHHGRPPIPLIVAAVVLFAAVAAGSLAPLLFALKVALLIGLVVVVARLVRHRHPRRSVRARRY</sequence>
<keyword evidence="5" id="KW-1185">Reference proteome</keyword>
<evidence type="ECO:0000259" key="3">
    <source>
        <dbReference type="Pfam" id="PF08044"/>
    </source>
</evidence>
<reference evidence="4" key="2">
    <citation type="submission" date="2020-09" db="EMBL/GenBank/DDBJ databases">
        <authorList>
            <person name="Sun Q."/>
            <person name="Ohkuma M."/>
        </authorList>
    </citation>
    <scope>NUCLEOTIDE SEQUENCE</scope>
    <source>
        <strain evidence="4">JCM 13064</strain>
    </source>
</reference>
<keyword evidence="2" id="KW-0472">Membrane</keyword>
<keyword evidence="2" id="KW-1133">Transmembrane helix</keyword>
<evidence type="ECO:0000313" key="5">
    <source>
        <dbReference type="Proteomes" id="UP000645217"/>
    </source>
</evidence>
<dbReference type="RefSeq" id="WP_189162139.1">
    <property type="nucleotide sequence ID" value="NZ_BMNT01000006.1"/>
</dbReference>
<feature type="transmembrane region" description="Helical" evidence="2">
    <location>
        <begin position="145"/>
        <end position="162"/>
    </location>
</feature>
<feature type="region of interest" description="Disordered" evidence="1">
    <location>
        <begin position="57"/>
        <end position="113"/>
    </location>
</feature>
<gene>
    <name evidence="4" type="ORF">GCM10007964_14310</name>
</gene>
<accession>A0A917QWQ8</accession>
<dbReference type="AlphaFoldDB" id="A0A917QWQ8"/>
<feature type="transmembrane region" description="Helical" evidence="2">
    <location>
        <begin position="168"/>
        <end position="186"/>
    </location>
</feature>
<dbReference type="Pfam" id="PF08044">
    <property type="entry name" value="DUF1707"/>
    <property type="match status" value="1"/>
</dbReference>
<comment type="caution">
    <text evidence="4">The sequence shown here is derived from an EMBL/GenBank/DDBJ whole genome shotgun (WGS) entry which is preliminary data.</text>
</comment>
<dbReference type="InterPro" id="IPR012551">
    <property type="entry name" value="DUF1707_SHOCT-like"/>
</dbReference>
<protein>
    <recommendedName>
        <fullName evidence="3">DUF1707 domain-containing protein</fullName>
    </recommendedName>
</protein>
<feature type="compositionally biased region" description="Pro residues" evidence="1">
    <location>
        <begin position="61"/>
        <end position="71"/>
    </location>
</feature>
<keyword evidence="2" id="KW-0812">Transmembrane</keyword>
<proteinExistence type="predicted"/>
<reference evidence="4" key="1">
    <citation type="journal article" date="2014" name="Int. J. Syst. Evol. Microbiol.">
        <title>Complete genome sequence of Corynebacterium casei LMG S-19264T (=DSM 44701T), isolated from a smear-ripened cheese.</title>
        <authorList>
            <consortium name="US DOE Joint Genome Institute (JGI-PGF)"/>
            <person name="Walter F."/>
            <person name="Albersmeier A."/>
            <person name="Kalinowski J."/>
            <person name="Ruckert C."/>
        </authorList>
    </citation>
    <scope>NUCLEOTIDE SEQUENCE</scope>
    <source>
        <strain evidence="4">JCM 13064</strain>
    </source>
</reference>
<dbReference type="PANTHER" id="PTHR40763:SF4">
    <property type="entry name" value="DUF1707 DOMAIN-CONTAINING PROTEIN"/>
    <property type="match status" value="1"/>
</dbReference>
<dbReference type="Proteomes" id="UP000645217">
    <property type="component" value="Unassembled WGS sequence"/>
</dbReference>
<feature type="domain" description="DUF1707" evidence="3">
    <location>
        <begin position="7"/>
        <end position="59"/>
    </location>
</feature>
<evidence type="ECO:0000256" key="1">
    <source>
        <dbReference type="SAM" id="MobiDB-lite"/>
    </source>
</evidence>
<evidence type="ECO:0000256" key="2">
    <source>
        <dbReference type="SAM" id="Phobius"/>
    </source>
</evidence>
<dbReference type="PANTHER" id="PTHR40763">
    <property type="entry name" value="MEMBRANE PROTEIN-RELATED"/>
    <property type="match status" value="1"/>
</dbReference>
<dbReference type="EMBL" id="BMNT01000006">
    <property type="protein sequence ID" value="GGK72668.1"/>
    <property type="molecule type" value="Genomic_DNA"/>
</dbReference>
<evidence type="ECO:0000313" key="4">
    <source>
        <dbReference type="EMBL" id="GGK72668.1"/>
    </source>
</evidence>
<organism evidence="4 5">
    <name type="scientific">Sphaerisporangium melleum</name>
    <dbReference type="NCBI Taxonomy" id="321316"/>
    <lineage>
        <taxon>Bacteria</taxon>
        <taxon>Bacillati</taxon>
        <taxon>Actinomycetota</taxon>
        <taxon>Actinomycetes</taxon>
        <taxon>Streptosporangiales</taxon>
        <taxon>Streptosporangiaceae</taxon>
        <taxon>Sphaerisporangium</taxon>
    </lineage>
</organism>
<name>A0A917QWQ8_9ACTN</name>